<evidence type="ECO:0000313" key="2">
    <source>
        <dbReference type="EMBL" id="GJT25756.1"/>
    </source>
</evidence>
<feature type="region of interest" description="Disordered" evidence="1">
    <location>
        <begin position="162"/>
        <end position="238"/>
    </location>
</feature>
<accession>A0ABQ5CIR3</accession>
<feature type="compositionally biased region" description="Basic and acidic residues" evidence="1">
    <location>
        <begin position="206"/>
        <end position="238"/>
    </location>
</feature>
<evidence type="ECO:0000256" key="1">
    <source>
        <dbReference type="SAM" id="MobiDB-lite"/>
    </source>
</evidence>
<comment type="caution">
    <text evidence="2">The sequence shown here is derived from an EMBL/GenBank/DDBJ whole genome shotgun (WGS) entry which is preliminary data.</text>
</comment>
<keyword evidence="3" id="KW-1185">Reference proteome</keyword>
<gene>
    <name evidence="2" type="ORF">Tco_0895693</name>
</gene>
<dbReference type="Proteomes" id="UP001151760">
    <property type="component" value="Unassembled WGS sequence"/>
</dbReference>
<protein>
    <submittedName>
        <fullName evidence="2">Uncharacterized protein</fullName>
    </submittedName>
</protein>
<feature type="compositionally biased region" description="Basic and acidic residues" evidence="1">
    <location>
        <begin position="190"/>
        <end position="199"/>
    </location>
</feature>
<feature type="compositionally biased region" description="Polar residues" evidence="1">
    <location>
        <begin position="164"/>
        <end position="185"/>
    </location>
</feature>
<proteinExistence type="predicted"/>
<organism evidence="2 3">
    <name type="scientific">Tanacetum coccineum</name>
    <dbReference type="NCBI Taxonomy" id="301880"/>
    <lineage>
        <taxon>Eukaryota</taxon>
        <taxon>Viridiplantae</taxon>
        <taxon>Streptophyta</taxon>
        <taxon>Embryophyta</taxon>
        <taxon>Tracheophyta</taxon>
        <taxon>Spermatophyta</taxon>
        <taxon>Magnoliopsida</taxon>
        <taxon>eudicotyledons</taxon>
        <taxon>Gunneridae</taxon>
        <taxon>Pentapetalae</taxon>
        <taxon>asterids</taxon>
        <taxon>campanulids</taxon>
        <taxon>Asterales</taxon>
        <taxon>Asteraceae</taxon>
        <taxon>Asteroideae</taxon>
        <taxon>Anthemideae</taxon>
        <taxon>Anthemidinae</taxon>
        <taxon>Tanacetum</taxon>
    </lineage>
</organism>
<name>A0ABQ5CIR3_9ASTR</name>
<sequence length="238" mass="26775">MNLGAMQVVPSKLLIKICSQLGQVIDNMHLVLKHFYVNFMMKMRPRGFLEIIDRVLSDPQMVLKKCNRDIHGLALAIFMNDEFHMGAFREVHDKTRATGTGPTVKTTSKITILGWIRIQSQKASVSSVSKTFDISLMGASSKSCEYVLDTLMQTLAAARMLTPTGPTGQTHWARTAQSTTTTYPNSAEARYGENKHAVSQEDDANADEHKKKSVKRELFKEDKLPDKKPRQQDETNDM</sequence>
<dbReference type="EMBL" id="BQNB010014237">
    <property type="protein sequence ID" value="GJT25756.1"/>
    <property type="molecule type" value="Genomic_DNA"/>
</dbReference>
<reference evidence="2" key="1">
    <citation type="journal article" date="2022" name="Int. J. Mol. Sci.">
        <title>Draft Genome of Tanacetum Coccineum: Genomic Comparison of Closely Related Tanacetum-Family Plants.</title>
        <authorList>
            <person name="Yamashiro T."/>
            <person name="Shiraishi A."/>
            <person name="Nakayama K."/>
            <person name="Satake H."/>
        </authorList>
    </citation>
    <scope>NUCLEOTIDE SEQUENCE</scope>
</reference>
<reference evidence="2" key="2">
    <citation type="submission" date="2022-01" db="EMBL/GenBank/DDBJ databases">
        <authorList>
            <person name="Yamashiro T."/>
            <person name="Shiraishi A."/>
            <person name="Satake H."/>
            <person name="Nakayama K."/>
        </authorList>
    </citation>
    <scope>NUCLEOTIDE SEQUENCE</scope>
</reference>
<evidence type="ECO:0000313" key="3">
    <source>
        <dbReference type="Proteomes" id="UP001151760"/>
    </source>
</evidence>